<dbReference type="VEuPathDB" id="FungiDB:LEMA_P052510.1"/>
<sequence length="61" mass="6259">MGRFLMCGLVSSVFKAVGIPFCGRSNLAEARWAVGASGVMVGILRSLGASCLTTSFCTTLG</sequence>
<protein>
    <submittedName>
        <fullName evidence="1">Predicted protein</fullName>
    </submittedName>
</protein>
<evidence type="ECO:0000313" key="2">
    <source>
        <dbReference type="Proteomes" id="UP000002668"/>
    </source>
</evidence>
<name>E4ZMU2_LEPMJ</name>
<organism evidence="2">
    <name type="scientific">Leptosphaeria maculans (strain JN3 / isolate v23.1.3 / race Av1-4-5-6-7-8)</name>
    <name type="common">Blackleg fungus</name>
    <name type="synonym">Phoma lingam</name>
    <dbReference type="NCBI Taxonomy" id="985895"/>
    <lineage>
        <taxon>Eukaryota</taxon>
        <taxon>Fungi</taxon>
        <taxon>Dikarya</taxon>
        <taxon>Ascomycota</taxon>
        <taxon>Pezizomycotina</taxon>
        <taxon>Dothideomycetes</taxon>
        <taxon>Pleosporomycetidae</taxon>
        <taxon>Pleosporales</taxon>
        <taxon>Pleosporineae</taxon>
        <taxon>Leptosphaeriaceae</taxon>
        <taxon>Plenodomus</taxon>
        <taxon>Plenodomus lingam/Leptosphaeria maculans species complex</taxon>
    </lineage>
</organism>
<reference evidence="2" key="1">
    <citation type="journal article" date="2011" name="Nat. Commun.">
        <title>Effector diversification within compartments of the Leptosphaeria maculans genome affected by Repeat-Induced Point mutations.</title>
        <authorList>
            <person name="Rouxel T."/>
            <person name="Grandaubert J."/>
            <person name="Hane J.K."/>
            <person name="Hoede C."/>
            <person name="van de Wouw A.P."/>
            <person name="Couloux A."/>
            <person name="Dominguez V."/>
            <person name="Anthouard V."/>
            <person name="Bally P."/>
            <person name="Bourras S."/>
            <person name="Cozijnsen A.J."/>
            <person name="Ciuffetti L.M."/>
            <person name="Degrave A."/>
            <person name="Dilmaghani A."/>
            <person name="Duret L."/>
            <person name="Fudal I."/>
            <person name="Goodwin S.B."/>
            <person name="Gout L."/>
            <person name="Glaser N."/>
            <person name="Linglin J."/>
            <person name="Kema G.H.J."/>
            <person name="Lapalu N."/>
            <person name="Lawrence C.B."/>
            <person name="May K."/>
            <person name="Meyer M."/>
            <person name="Ollivier B."/>
            <person name="Poulain J."/>
            <person name="Schoch C.L."/>
            <person name="Simon A."/>
            <person name="Spatafora J.W."/>
            <person name="Stachowiak A."/>
            <person name="Turgeon B.G."/>
            <person name="Tyler B.M."/>
            <person name="Vincent D."/>
            <person name="Weissenbach J."/>
            <person name="Amselem J."/>
            <person name="Quesneville H."/>
            <person name="Oliver R.P."/>
            <person name="Wincker P."/>
            <person name="Balesdent M.-H."/>
            <person name="Howlett B.J."/>
        </authorList>
    </citation>
    <scope>NUCLEOTIDE SEQUENCE [LARGE SCALE GENOMIC DNA]</scope>
    <source>
        <strain evidence="2">JN3 / isolate v23.1.3 / race Av1-4-5-6-7-8</strain>
    </source>
</reference>
<dbReference type="InParanoid" id="E4ZMU2"/>
<dbReference type="Proteomes" id="UP000002668">
    <property type="component" value="Genome"/>
</dbReference>
<dbReference type="AlphaFoldDB" id="E4ZMU2"/>
<keyword evidence="2" id="KW-1185">Reference proteome</keyword>
<proteinExistence type="predicted"/>
<gene>
    <name evidence="1" type="ORF">LEMA_P052510.1</name>
</gene>
<dbReference type="EMBL" id="FP929094">
    <property type="protein sequence ID" value="CBX92545.1"/>
    <property type="molecule type" value="Genomic_DNA"/>
</dbReference>
<accession>E4ZMU2</accession>
<dbReference type="HOGENOM" id="CLU_2923058_0_0_1"/>
<evidence type="ECO:0000313" key="1">
    <source>
        <dbReference type="EMBL" id="CBX92545.1"/>
    </source>
</evidence>